<dbReference type="GO" id="GO:0016020">
    <property type="term" value="C:membrane"/>
    <property type="evidence" value="ECO:0007669"/>
    <property type="project" value="UniProtKB-SubCell"/>
</dbReference>
<keyword evidence="6" id="KW-0618">Plastoquinone</keyword>
<evidence type="ECO:0000259" key="15">
    <source>
        <dbReference type="Pfam" id="PF00662"/>
    </source>
</evidence>
<reference evidence="17" key="1">
    <citation type="journal article" date="2015" name="Proc. Natl. Acad. Sci. U.S.A.">
        <title>Networks of energetic and metabolic interactions define dynamics in microbial communities.</title>
        <authorList>
            <person name="Embree M."/>
            <person name="Liu J.K."/>
            <person name="Al-Bassam M.M."/>
            <person name="Zengler K."/>
        </authorList>
    </citation>
    <scope>NUCLEOTIDE SEQUENCE</scope>
</reference>
<feature type="transmembrane region" description="Helical" evidence="13">
    <location>
        <begin position="340"/>
        <end position="357"/>
    </location>
</feature>
<feature type="transmembrane region" description="Helical" evidence="13">
    <location>
        <begin position="252"/>
        <end position="274"/>
    </location>
</feature>
<feature type="transmembrane region" description="Helical" evidence="13">
    <location>
        <begin position="308"/>
        <end position="334"/>
    </location>
</feature>
<dbReference type="EMBL" id="LNQE01000374">
    <property type="protein sequence ID" value="KUG27017.1"/>
    <property type="molecule type" value="Genomic_DNA"/>
</dbReference>
<dbReference type="GO" id="GO:0042773">
    <property type="term" value="P:ATP synthesis coupled electron transport"/>
    <property type="evidence" value="ECO:0007669"/>
    <property type="project" value="InterPro"/>
</dbReference>
<feature type="transmembrane region" description="Helical" evidence="13">
    <location>
        <begin position="136"/>
        <end position="156"/>
    </location>
</feature>
<dbReference type="Pfam" id="PF01010">
    <property type="entry name" value="Proton_antipo_C"/>
    <property type="match status" value="1"/>
</dbReference>
<feature type="transmembrane region" description="Helical" evidence="13">
    <location>
        <begin position="84"/>
        <end position="104"/>
    </location>
</feature>
<comment type="catalytic activity">
    <reaction evidence="11">
        <text>a plastoquinone + NADPH + (n+1) H(+)(in) = a plastoquinol + NADP(+) + n H(+)(out)</text>
        <dbReference type="Rhea" id="RHEA:42612"/>
        <dbReference type="Rhea" id="RHEA-COMP:9561"/>
        <dbReference type="Rhea" id="RHEA-COMP:9562"/>
        <dbReference type="ChEBI" id="CHEBI:15378"/>
        <dbReference type="ChEBI" id="CHEBI:17757"/>
        <dbReference type="ChEBI" id="CHEBI:57783"/>
        <dbReference type="ChEBI" id="CHEBI:58349"/>
        <dbReference type="ChEBI" id="CHEBI:62192"/>
    </reaction>
</comment>
<keyword evidence="7" id="KW-1278">Translocase</keyword>
<comment type="similarity">
    <text evidence="2">Belongs to the complex I subunit 5 family.</text>
</comment>
<feature type="transmembrane region" description="Helical" evidence="13">
    <location>
        <begin position="111"/>
        <end position="130"/>
    </location>
</feature>
<feature type="transmembrane region" description="Helical" evidence="13">
    <location>
        <begin position="27"/>
        <end position="46"/>
    </location>
</feature>
<evidence type="ECO:0000256" key="6">
    <source>
        <dbReference type="ARBA" id="ARBA00022957"/>
    </source>
</evidence>
<dbReference type="GO" id="GO:0048038">
    <property type="term" value="F:quinone binding"/>
    <property type="evidence" value="ECO:0007669"/>
    <property type="project" value="UniProtKB-KW"/>
</dbReference>
<evidence type="ECO:0000256" key="8">
    <source>
        <dbReference type="ARBA" id="ARBA00022989"/>
    </source>
</evidence>
<feature type="transmembrane region" description="Helical" evidence="13">
    <location>
        <begin position="456"/>
        <end position="476"/>
    </location>
</feature>
<keyword evidence="8 13" id="KW-1133">Transmembrane helix</keyword>
<proteinExistence type="inferred from homology"/>
<evidence type="ECO:0000256" key="9">
    <source>
        <dbReference type="ARBA" id="ARBA00023027"/>
    </source>
</evidence>
<keyword evidence="17" id="KW-0560">Oxidoreductase</keyword>
<keyword evidence="4" id="KW-0874">Quinone</keyword>
<feature type="transmembrane region" description="Helical" evidence="13">
    <location>
        <begin position="214"/>
        <end position="240"/>
    </location>
</feature>
<feature type="transmembrane region" description="Helical" evidence="13">
    <location>
        <begin position="280"/>
        <end position="301"/>
    </location>
</feature>
<evidence type="ECO:0000256" key="1">
    <source>
        <dbReference type="ARBA" id="ARBA00004141"/>
    </source>
</evidence>
<evidence type="ECO:0000256" key="7">
    <source>
        <dbReference type="ARBA" id="ARBA00022967"/>
    </source>
</evidence>
<dbReference type="PANTHER" id="PTHR42829">
    <property type="entry name" value="NADH-UBIQUINONE OXIDOREDUCTASE CHAIN 5"/>
    <property type="match status" value="1"/>
</dbReference>
<dbReference type="NCBIfam" id="NF005141">
    <property type="entry name" value="PRK06590.1"/>
    <property type="match status" value="1"/>
</dbReference>
<dbReference type="GO" id="GO:0008137">
    <property type="term" value="F:NADH dehydrogenase (ubiquinone) activity"/>
    <property type="evidence" value="ECO:0007669"/>
    <property type="project" value="InterPro"/>
</dbReference>
<accession>A0A0W8G1X2</accession>
<protein>
    <submittedName>
        <fullName evidence="17">Nadh-ubiquinone oxidoreductase chain l</fullName>
        <ecNumber evidence="17">1.6.5.3</ecNumber>
    </submittedName>
</protein>
<keyword evidence="10 13" id="KW-0472">Membrane</keyword>
<feature type="transmembrane region" description="Helical" evidence="13">
    <location>
        <begin position="58"/>
        <end position="78"/>
    </location>
</feature>
<evidence type="ECO:0000256" key="3">
    <source>
        <dbReference type="ARBA" id="ARBA00022692"/>
    </source>
</evidence>
<name>A0A0W8G1X2_9ZZZZ</name>
<evidence type="ECO:0000313" key="17">
    <source>
        <dbReference type="EMBL" id="KUG27017.1"/>
    </source>
</evidence>
<evidence type="ECO:0000259" key="14">
    <source>
        <dbReference type="Pfam" id="PF00361"/>
    </source>
</evidence>
<keyword evidence="17" id="KW-0830">Ubiquinone</keyword>
<dbReference type="Pfam" id="PF00662">
    <property type="entry name" value="Proton_antipo_N"/>
    <property type="match status" value="1"/>
</dbReference>
<dbReference type="Pfam" id="PF00361">
    <property type="entry name" value="Proton_antipo_M"/>
    <property type="match status" value="1"/>
</dbReference>
<dbReference type="InterPro" id="IPR018393">
    <property type="entry name" value="NADHpl_OxRdtase_5_subgr"/>
</dbReference>
<feature type="transmembrane region" description="Helical" evidence="13">
    <location>
        <begin position="177"/>
        <end position="194"/>
    </location>
</feature>
<dbReference type="GO" id="GO:0003954">
    <property type="term" value="F:NADH dehydrogenase activity"/>
    <property type="evidence" value="ECO:0007669"/>
    <property type="project" value="TreeGrafter"/>
</dbReference>
<feature type="transmembrane region" description="Helical" evidence="13">
    <location>
        <begin position="620"/>
        <end position="638"/>
    </location>
</feature>
<dbReference type="InterPro" id="IPR001750">
    <property type="entry name" value="ND/Mrp_TM"/>
</dbReference>
<feature type="transmembrane region" description="Helical" evidence="13">
    <location>
        <begin position="412"/>
        <end position="435"/>
    </location>
</feature>
<dbReference type="EC" id="1.6.5.3" evidence="17"/>
<dbReference type="PRINTS" id="PR01434">
    <property type="entry name" value="NADHDHGNASE5"/>
</dbReference>
<dbReference type="AlphaFoldDB" id="A0A0W8G1X2"/>
<feature type="domain" description="NADH:ubiquinone/plastoquinone oxidoreductase chloroplast chain 5 C-terminal" evidence="16">
    <location>
        <begin position="440"/>
        <end position="541"/>
    </location>
</feature>
<evidence type="ECO:0000256" key="2">
    <source>
        <dbReference type="ARBA" id="ARBA00008200"/>
    </source>
</evidence>
<evidence type="ECO:0000256" key="13">
    <source>
        <dbReference type="SAM" id="Phobius"/>
    </source>
</evidence>
<comment type="caution">
    <text evidence="17">The sequence shown here is derived from an EMBL/GenBank/DDBJ whole genome shotgun (WGS) entry which is preliminary data.</text>
</comment>
<comment type="subcellular location">
    <subcellularLocation>
        <location evidence="1">Membrane</location>
        <topology evidence="1">Multi-pass membrane protein</topology>
    </subcellularLocation>
</comment>
<dbReference type="NCBIfam" id="TIGR01974">
    <property type="entry name" value="NDH_I_L"/>
    <property type="match status" value="1"/>
</dbReference>
<dbReference type="Gene3D" id="1.20.5.2700">
    <property type="match status" value="1"/>
</dbReference>
<dbReference type="InterPro" id="IPR003945">
    <property type="entry name" value="NU5C-like"/>
</dbReference>
<evidence type="ECO:0000256" key="10">
    <source>
        <dbReference type="ARBA" id="ARBA00023136"/>
    </source>
</evidence>
<dbReference type="PRINTS" id="PR01435">
    <property type="entry name" value="NPOXDRDTASE5"/>
</dbReference>
<keyword evidence="5" id="KW-0521">NADP</keyword>
<gene>
    <name evidence="17" type="ORF">ASZ90_003135</name>
</gene>
<sequence>MTIVLPLLGFVINGFFGKKIGNEKVIGIIGSATVGISFLISLLALIETINLPIEQRTNVVELFTWMSVGTLNISFSYLVDQLSLVMALIVTGVGFLIHVYSIGYMHGDKGFYRFFAYMNLFIFAMMNLVLGDNFVVLFLGWEGVGLCSYLLIGFYYDQKFEKGTVAQAAKKAFIVNRIGDFGFLLGMFLIYQTFDSLNFLEVFSQAKYLTGEEATFGFIALFLFIGATGKSAQIPLFVWLPDAMAGPTPVSALIHAATMVTAGVYMVARASIIFASAPAILAVVAVIGLLTAVFAATIGLVQTDIKKVLAYSTVSQLGYMFLAAGVGAFGAAIFHVMTHAFFKALLFLGAGSVIHSMHHQQDIMHYGGLKKYMPVTFLTFIIAAFAISGFPGLSGFFSKDEILWFSYANGNFVFWLLGALTAVLTAFYMFRLVSLTFFGEERFSKEKYHPHESPKVMTVPLIILAVLSVIGGWIGIPEVFSGEHGNVFHNWLAPVFIDAELKLAHYGAHSHTEELLLMAVSVTAALLSMYAAFKIYTQRREIAEKFAAKFKSAYTVLLNKYYVDELYEATVIQPIQKSSEKFLWKIADNVLIDGLVNGTAVVINSLSGVAKKMQTGIAQFYALIMMAGIAVVLFWIILSL</sequence>
<evidence type="ECO:0000256" key="5">
    <source>
        <dbReference type="ARBA" id="ARBA00022857"/>
    </source>
</evidence>
<dbReference type="PANTHER" id="PTHR42829:SF2">
    <property type="entry name" value="NADH-UBIQUINONE OXIDOREDUCTASE CHAIN 5"/>
    <property type="match status" value="1"/>
</dbReference>
<keyword evidence="3 13" id="KW-0812">Transmembrane</keyword>
<feature type="transmembrane region" description="Helical" evidence="13">
    <location>
        <begin position="377"/>
        <end position="397"/>
    </location>
</feature>
<dbReference type="InterPro" id="IPR001516">
    <property type="entry name" value="Proton_antipo_N"/>
</dbReference>
<feature type="transmembrane region" description="Helical" evidence="13">
    <location>
        <begin position="515"/>
        <end position="533"/>
    </location>
</feature>
<dbReference type="InterPro" id="IPR002128">
    <property type="entry name" value="NADH_UbQ_OxRdtase_chlpt_su5_C"/>
</dbReference>
<feature type="domain" description="NADH:quinone oxidoreductase/Mrp antiporter transmembrane" evidence="14">
    <location>
        <begin position="133"/>
        <end position="425"/>
    </location>
</feature>
<keyword evidence="9" id="KW-0520">NAD</keyword>
<evidence type="ECO:0000259" key="16">
    <source>
        <dbReference type="Pfam" id="PF01010"/>
    </source>
</evidence>
<comment type="catalytic activity">
    <reaction evidence="12">
        <text>a plastoquinone + NADH + (n+1) H(+)(in) = a plastoquinol + NAD(+) + n H(+)(out)</text>
        <dbReference type="Rhea" id="RHEA:42608"/>
        <dbReference type="Rhea" id="RHEA-COMP:9561"/>
        <dbReference type="Rhea" id="RHEA-COMP:9562"/>
        <dbReference type="ChEBI" id="CHEBI:15378"/>
        <dbReference type="ChEBI" id="CHEBI:17757"/>
        <dbReference type="ChEBI" id="CHEBI:57540"/>
        <dbReference type="ChEBI" id="CHEBI:57945"/>
        <dbReference type="ChEBI" id="CHEBI:62192"/>
    </reaction>
</comment>
<organism evidence="17">
    <name type="scientific">hydrocarbon metagenome</name>
    <dbReference type="NCBI Taxonomy" id="938273"/>
    <lineage>
        <taxon>unclassified sequences</taxon>
        <taxon>metagenomes</taxon>
        <taxon>ecological metagenomes</taxon>
    </lineage>
</organism>
<evidence type="ECO:0000256" key="11">
    <source>
        <dbReference type="ARBA" id="ARBA00047726"/>
    </source>
</evidence>
<evidence type="ECO:0000256" key="12">
    <source>
        <dbReference type="ARBA" id="ARBA00048026"/>
    </source>
</evidence>
<evidence type="ECO:0000256" key="4">
    <source>
        <dbReference type="ARBA" id="ARBA00022719"/>
    </source>
</evidence>
<dbReference type="GO" id="GO:0015990">
    <property type="term" value="P:electron transport coupled proton transport"/>
    <property type="evidence" value="ECO:0007669"/>
    <property type="project" value="TreeGrafter"/>
</dbReference>
<feature type="domain" description="NADH-Ubiquinone oxidoreductase (complex I) chain 5 N-terminal" evidence="15">
    <location>
        <begin position="65"/>
        <end position="115"/>
    </location>
</feature>